<evidence type="ECO:0000313" key="2">
    <source>
        <dbReference type="Proteomes" id="UP000816034"/>
    </source>
</evidence>
<evidence type="ECO:0000313" key="1">
    <source>
        <dbReference type="EMBL" id="KAG2387219.1"/>
    </source>
</evidence>
<dbReference type="GeneID" id="68094007"/>
<keyword evidence="2" id="KW-1185">Reference proteome</keyword>
<organism evidence="1 2">
    <name type="scientific">Naegleria lovaniensis</name>
    <name type="common">Amoeba</name>
    <dbReference type="NCBI Taxonomy" id="51637"/>
    <lineage>
        <taxon>Eukaryota</taxon>
        <taxon>Discoba</taxon>
        <taxon>Heterolobosea</taxon>
        <taxon>Tetramitia</taxon>
        <taxon>Eutetramitia</taxon>
        <taxon>Vahlkampfiidae</taxon>
        <taxon>Naegleria</taxon>
    </lineage>
</organism>
<dbReference type="AlphaFoldDB" id="A0AA88KMR9"/>
<sequence length="513" mass="59905">MFDLNTSDTQRCSKIHDILVRSKLDVQEFEEAVRNTYLKELPFSVSLGLAIAFQQKYMELHVFTMNRDDLKQLRNKVIHNLSFPLNHQDENQKAIALSLLHVLTLASKDTLLRDIEQLKEISSTRNNPVEVVKTGYFIISLCCCTTLDYESLIHSCNSILNDSSPTLCPNDFLYIALVLYEVGWKRKNFPFLRDAFIIISNTLLVTPLLENERMIGAVGNKLFEMYSDLHHAEGYLEFLEFVGRRITTSCNNIGLKKFAEELKCVLKQPFEEDLMRFEKGEQQCIYKALHSVYNDNSAKSYFTRGYKLSKIDRTALEQGFELDFNERLILLCNCIHNFHDILTRNVMDNLSFTKGCRILESHLIFNVEAYDYAITNFIELILHPSNPSPTCMNNFNERFFVLFISLVSTRYKEIKQAVEKKVKDIEETSDIDNKERMKQAMTKLLEFIEEKTMELNKCREDLAYYKNLKGDKPMMDRSLYGWYMLSKRKEITQVDDPYEWSCDDASSDDDDEN</sequence>
<dbReference type="RefSeq" id="XP_044551211.1">
    <property type="nucleotide sequence ID" value="XM_044690871.1"/>
</dbReference>
<dbReference type="Proteomes" id="UP000816034">
    <property type="component" value="Unassembled WGS sequence"/>
</dbReference>
<name>A0AA88KMR9_NAELO</name>
<accession>A0AA88KMR9</accession>
<gene>
    <name evidence="1" type="ORF">C9374_001551</name>
</gene>
<proteinExistence type="predicted"/>
<dbReference type="EMBL" id="PYSW02000013">
    <property type="protein sequence ID" value="KAG2387219.1"/>
    <property type="molecule type" value="Genomic_DNA"/>
</dbReference>
<comment type="caution">
    <text evidence="1">The sequence shown here is derived from an EMBL/GenBank/DDBJ whole genome shotgun (WGS) entry which is preliminary data.</text>
</comment>
<reference evidence="1 2" key="1">
    <citation type="journal article" date="2018" name="BMC Genomics">
        <title>The genome of Naegleria lovaniensis, the basis for a comparative approach to unravel pathogenicity factors of the human pathogenic amoeba N. fowleri.</title>
        <authorList>
            <person name="Liechti N."/>
            <person name="Schurch N."/>
            <person name="Bruggmann R."/>
            <person name="Wittwer M."/>
        </authorList>
    </citation>
    <scope>NUCLEOTIDE SEQUENCE [LARGE SCALE GENOMIC DNA]</scope>
    <source>
        <strain evidence="1 2">ATCC 30569</strain>
    </source>
</reference>
<protein>
    <submittedName>
        <fullName evidence="1">Uncharacterized protein</fullName>
    </submittedName>
</protein>